<proteinExistence type="predicted"/>
<dbReference type="RefSeq" id="WP_304956769.1">
    <property type="nucleotide sequence ID" value="NZ_JAGSOY010000186.1"/>
</dbReference>
<dbReference type="EMBL" id="JAGSOY010000186">
    <property type="protein sequence ID" value="MBU2714225.1"/>
    <property type="molecule type" value="Genomic_DNA"/>
</dbReference>
<organism evidence="1 2">
    <name type="scientific">Zooshikella harenae</name>
    <dbReference type="NCBI Taxonomy" id="2827238"/>
    <lineage>
        <taxon>Bacteria</taxon>
        <taxon>Pseudomonadati</taxon>
        <taxon>Pseudomonadota</taxon>
        <taxon>Gammaproteobacteria</taxon>
        <taxon>Oceanospirillales</taxon>
        <taxon>Zooshikellaceae</taxon>
        <taxon>Zooshikella</taxon>
    </lineage>
</organism>
<protein>
    <submittedName>
        <fullName evidence="1">Uncharacterized protein</fullName>
    </submittedName>
</protein>
<dbReference type="Proteomes" id="UP000690515">
    <property type="component" value="Unassembled WGS sequence"/>
</dbReference>
<feature type="non-terminal residue" evidence="1">
    <location>
        <position position="1"/>
    </location>
</feature>
<sequence>LLVMKQTDGFKLIGFPKDAYDDVRKGSALYIDAHNTNTVVPGYFIEAQYKTSVGYLLVTSFDCPFEESNVFILLDLNYRILAKKYLQMWYETFLLKAHWSVSDTKLMLQYQGNLSYSLTIKPKILGRGYKLVLQKEAASLIYDSSSAPSVH</sequence>
<evidence type="ECO:0000313" key="1">
    <source>
        <dbReference type="EMBL" id="MBU2714225.1"/>
    </source>
</evidence>
<gene>
    <name evidence="1" type="ORF">KCG35_24565</name>
</gene>
<name>A0ABS5ZLE9_9GAMM</name>
<evidence type="ECO:0000313" key="2">
    <source>
        <dbReference type="Proteomes" id="UP000690515"/>
    </source>
</evidence>
<reference evidence="1 2" key="1">
    <citation type="submission" date="2021-04" db="EMBL/GenBank/DDBJ databases">
        <authorList>
            <person name="Pira H."/>
            <person name="Risdian C."/>
            <person name="Wink J."/>
        </authorList>
    </citation>
    <scope>NUCLEOTIDE SEQUENCE [LARGE SCALE GENOMIC DNA]</scope>
    <source>
        <strain evidence="1 2">WH53</strain>
    </source>
</reference>
<comment type="caution">
    <text evidence="1">The sequence shown here is derived from an EMBL/GenBank/DDBJ whole genome shotgun (WGS) entry which is preliminary data.</text>
</comment>
<keyword evidence="2" id="KW-1185">Reference proteome</keyword>
<accession>A0ABS5ZLE9</accession>